<dbReference type="HAMAP" id="MF_01920">
    <property type="entry name" value="Helicase_Rep"/>
    <property type="match status" value="1"/>
</dbReference>
<comment type="function">
    <text evidence="11">Rep helicase is a single-stranded DNA-dependent ATPase involved in DNA replication; it can initiate unwinding at a nick in the DNA. It binds to the single-stranded DNA and acts in a progressive fashion along the DNA in the 3' to 5' direction.</text>
</comment>
<dbReference type="NCBIfam" id="TIGR01074">
    <property type="entry name" value="rep"/>
    <property type="match status" value="1"/>
</dbReference>
<keyword evidence="8 11" id="KW-0413">Isomerase</keyword>
<dbReference type="CDD" id="cd18807">
    <property type="entry name" value="SF1_C_UvrD"/>
    <property type="match status" value="1"/>
</dbReference>
<dbReference type="GO" id="GO:0016787">
    <property type="term" value="F:hydrolase activity"/>
    <property type="evidence" value="ECO:0007669"/>
    <property type="project" value="UniProtKB-UniRule"/>
</dbReference>
<evidence type="ECO:0000256" key="3">
    <source>
        <dbReference type="ARBA" id="ARBA00022741"/>
    </source>
</evidence>
<dbReference type="InterPro" id="IPR013986">
    <property type="entry name" value="DExx_box_DNA_helicase_dom_sf"/>
</dbReference>
<evidence type="ECO:0000256" key="1">
    <source>
        <dbReference type="ARBA" id="ARBA00009922"/>
    </source>
</evidence>
<dbReference type="InterPro" id="IPR000212">
    <property type="entry name" value="DNA_helicase_UvrD/REP"/>
</dbReference>
<dbReference type="PATRIC" id="fig|1461581.3.peg.1425"/>
<comment type="catalytic activity">
    <reaction evidence="9 11">
        <text>Couples ATP hydrolysis with the unwinding of duplex DNA by translocating in the 3'-5' direction.</text>
        <dbReference type="EC" id="5.6.2.4"/>
    </reaction>
</comment>
<keyword evidence="4 11" id="KW-0378">Hydrolase</keyword>
<evidence type="ECO:0000259" key="14">
    <source>
        <dbReference type="PROSITE" id="PS51217"/>
    </source>
</evidence>
<evidence type="ECO:0000259" key="13">
    <source>
        <dbReference type="PROSITE" id="PS51198"/>
    </source>
</evidence>
<reference evidence="15" key="1">
    <citation type="submission" date="2014-07" db="EMBL/GenBank/DDBJ databases">
        <authorList>
            <person name="Urmite Genomes Urmite Genomes"/>
        </authorList>
    </citation>
    <scope>NUCLEOTIDE SEQUENCE</scope>
    <source>
        <strain evidence="15">12M76_air</strain>
    </source>
</reference>
<dbReference type="GO" id="GO:0000725">
    <property type="term" value="P:recombinational repair"/>
    <property type="evidence" value="ECO:0007669"/>
    <property type="project" value="TreeGrafter"/>
</dbReference>
<keyword evidence="2 11" id="KW-0235">DNA replication</keyword>
<evidence type="ECO:0000256" key="10">
    <source>
        <dbReference type="ARBA" id="ARBA00048988"/>
    </source>
</evidence>
<dbReference type="InterPro" id="IPR027417">
    <property type="entry name" value="P-loop_NTPase"/>
</dbReference>
<comment type="catalytic activity">
    <reaction evidence="10 11">
        <text>ATP + H2O = ADP + phosphate + H(+)</text>
        <dbReference type="Rhea" id="RHEA:13065"/>
        <dbReference type="ChEBI" id="CHEBI:15377"/>
        <dbReference type="ChEBI" id="CHEBI:15378"/>
        <dbReference type="ChEBI" id="CHEBI:30616"/>
        <dbReference type="ChEBI" id="CHEBI:43474"/>
        <dbReference type="ChEBI" id="CHEBI:456216"/>
        <dbReference type="EC" id="5.6.2.4"/>
    </reaction>
</comment>
<dbReference type="EMBL" id="LM997413">
    <property type="protein sequence ID" value="CEA04291.1"/>
    <property type="molecule type" value="Genomic_DNA"/>
</dbReference>
<dbReference type="InterPro" id="IPR005752">
    <property type="entry name" value="Helicase_Rep"/>
</dbReference>
<organism evidence="15">
    <name type="scientific">Pseudomonas saudimassiliensis</name>
    <dbReference type="NCBI Taxonomy" id="1461581"/>
    <lineage>
        <taxon>Bacteria</taxon>
        <taxon>Pseudomonadati</taxon>
        <taxon>Pseudomonadota</taxon>
        <taxon>Gammaproteobacteria</taxon>
        <taxon>Pseudomonadales</taxon>
        <taxon>Pseudomonadaceae</taxon>
        <taxon>Pseudomonas</taxon>
    </lineage>
</organism>
<gene>
    <name evidence="11 15" type="primary">rep</name>
    <name evidence="15" type="ORF">BN1049_01447</name>
</gene>
<dbReference type="PROSITE" id="PS51217">
    <property type="entry name" value="UVRD_HELICASE_CTER"/>
    <property type="match status" value="1"/>
</dbReference>
<evidence type="ECO:0000256" key="9">
    <source>
        <dbReference type="ARBA" id="ARBA00034617"/>
    </source>
</evidence>
<keyword evidence="3 11" id="KW-0547">Nucleotide-binding</keyword>
<evidence type="ECO:0000256" key="6">
    <source>
        <dbReference type="ARBA" id="ARBA00022840"/>
    </source>
</evidence>
<name>A0A078MHY5_9PSED</name>
<sequence>MLSSISSPAVSIPYARIAHPALREVIVSQLNPRQQEAVHYIGGPMLVLAGAGSGKTSVITRKIAYLIKECGLRAQNIVAVTFTNKAAREMKERVSALLRGAEGRGLTVSTFHNLGLNIIRKEHQRLGYKPGFSIFDQNDAQALINDLMHKDYGADDGADGIQAQISAWKNDLITPEEALAQAKTPQQQTAASVYMHYNRTLKAYNAVDFDDLILIPVLLFRDHPDVLEKWQFRIRYMLVDEYQDTNASQYLLVKMLVGSQARFTVVGDDDQSIYAWRGARPENLAQLKEDFPSLKVVMLEQNYRSTSRILKAANTLIANNPHVFEKQLWSELGYGDPIRVIRCRNEDAEAERVATDIQNLHLKHRIPWKDIAILYRGNHQSRLIELKLQHHQIPYHLSGGTSFFSRQEVKDVMSYFRLLVNPDDDNALLRVINVPRREIGPATLEKLGTYANQRGISLFAACTEMGLAEHMEPRYCERLQRFGHWLEKVRQQCAQNEPIAALRSMVMDLDYENWIRQNCSSDEIAAKRMGNVWFLLDSLKTTMDRDETGETTFEDAIAKLVLRDMLERQEEEEDADRVQLMTMHASKGLEYPHVYVLGMEEEILPHRSSIEADSVDEERRLAYVAITRAKRNLTFTFAARRRQFGEIIDCLPSRFLDELPSEDLEWEGTEDVPVEQKQARGNTALADIRSLLGR</sequence>
<feature type="domain" description="UvrD-like helicase ATP-binding" evidence="13">
    <location>
        <begin position="28"/>
        <end position="306"/>
    </location>
</feature>
<protein>
    <recommendedName>
        <fullName evidence="11">ATP-dependent DNA helicase Rep</fullName>
        <ecNumber evidence="11">5.6.2.4</ecNumber>
    </recommendedName>
    <alternativeName>
        <fullName evidence="11">DNA 3'-5' helicase Rep</fullName>
    </alternativeName>
</protein>
<dbReference type="Pfam" id="PF13361">
    <property type="entry name" value="UvrD_C"/>
    <property type="match status" value="1"/>
</dbReference>
<dbReference type="GO" id="GO:0043138">
    <property type="term" value="F:3'-5' DNA helicase activity"/>
    <property type="evidence" value="ECO:0007669"/>
    <property type="project" value="UniProtKB-UniRule"/>
</dbReference>
<keyword evidence="5 11" id="KW-0347">Helicase</keyword>
<dbReference type="GO" id="GO:0006260">
    <property type="term" value="P:DNA replication"/>
    <property type="evidence" value="ECO:0007669"/>
    <property type="project" value="UniProtKB-UniRule"/>
</dbReference>
<dbReference type="Gene3D" id="1.10.486.10">
    <property type="entry name" value="PCRA, domain 4"/>
    <property type="match status" value="1"/>
</dbReference>
<dbReference type="AlphaFoldDB" id="A0A078MHY5"/>
<evidence type="ECO:0000256" key="5">
    <source>
        <dbReference type="ARBA" id="ARBA00022806"/>
    </source>
</evidence>
<evidence type="ECO:0000256" key="7">
    <source>
        <dbReference type="ARBA" id="ARBA00023125"/>
    </source>
</evidence>
<dbReference type="PANTHER" id="PTHR11070:SF64">
    <property type="entry name" value="ATP-DEPENDENT DNA HELICASE REP"/>
    <property type="match status" value="1"/>
</dbReference>
<keyword evidence="7 11" id="KW-0238">DNA-binding</keyword>
<feature type="domain" description="UvrD-like helicase C-terminal" evidence="14">
    <location>
        <begin position="307"/>
        <end position="588"/>
    </location>
</feature>
<dbReference type="EC" id="5.6.2.4" evidence="11"/>
<evidence type="ECO:0000256" key="12">
    <source>
        <dbReference type="PROSITE-ProRule" id="PRU00560"/>
    </source>
</evidence>
<evidence type="ECO:0000256" key="2">
    <source>
        <dbReference type="ARBA" id="ARBA00022705"/>
    </source>
</evidence>
<feature type="binding site" evidence="11">
    <location>
        <position position="304"/>
    </location>
    <ligand>
        <name>ATP</name>
        <dbReference type="ChEBI" id="CHEBI:30616"/>
    </ligand>
</feature>
<accession>A0A078MHY5</accession>
<evidence type="ECO:0000256" key="11">
    <source>
        <dbReference type="HAMAP-Rule" id="MF_01920"/>
    </source>
</evidence>
<evidence type="ECO:0000256" key="4">
    <source>
        <dbReference type="ARBA" id="ARBA00022801"/>
    </source>
</evidence>
<dbReference type="GO" id="GO:0005524">
    <property type="term" value="F:ATP binding"/>
    <property type="evidence" value="ECO:0007669"/>
    <property type="project" value="UniProtKB-UniRule"/>
</dbReference>
<evidence type="ECO:0000256" key="8">
    <source>
        <dbReference type="ARBA" id="ARBA00023235"/>
    </source>
</evidence>
<comment type="subunit">
    <text evidence="11">Homodimer.</text>
</comment>
<dbReference type="GO" id="GO:0003697">
    <property type="term" value="F:single-stranded DNA binding"/>
    <property type="evidence" value="ECO:0007669"/>
    <property type="project" value="UniProtKB-UniRule"/>
</dbReference>
<dbReference type="CDD" id="cd17932">
    <property type="entry name" value="DEXQc_UvrD"/>
    <property type="match status" value="1"/>
</dbReference>
<dbReference type="SUPFAM" id="SSF52540">
    <property type="entry name" value="P-loop containing nucleoside triphosphate hydrolases"/>
    <property type="match status" value="1"/>
</dbReference>
<dbReference type="InterPro" id="IPR014017">
    <property type="entry name" value="DNA_helicase_UvrD-like_C"/>
</dbReference>
<dbReference type="InterPro" id="IPR014016">
    <property type="entry name" value="UvrD-like_ATP-bd"/>
</dbReference>
<comment type="similarity">
    <text evidence="1 11">Belongs to the helicase family. UvrD subfamily.</text>
</comment>
<dbReference type="GO" id="GO:0005829">
    <property type="term" value="C:cytosol"/>
    <property type="evidence" value="ECO:0007669"/>
    <property type="project" value="TreeGrafter"/>
</dbReference>
<proteinExistence type="inferred from homology"/>
<dbReference type="Gene3D" id="1.10.10.160">
    <property type="match status" value="1"/>
</dbReference>
<dbReference type="Pfam" id="PF00580">
    <property type="entry name" value="UvrD-helicase"/>
    <property type="match status" value="1"/>
</dbReference>
<keyword evidence="6 11" id="KW-0067">ATP-binding</keyword>
<feature type="binding site" evidence="12">
    <location>
        <begin position="49"/>
        <end position="56"/>
    </location>
    <ligand>
        <name>ATP</name>
        <dbReference type="ChEBI" id="CHEBI:30616"/>
    </ligand>
</feature>
<dbReference type="EMBL" id="LK391969">
    <property type="protein sequence ID" value="CEF26515.1"/>
    <property type="molecule type" value="Genomic_DNA"/>
</dbReference>
<dbReference type="PANTHER" id="PTHR11070">
    <property type="entry name" value="UVRD / RECB / PCRA DNA HELICASE FAMILY MEMBER"/>
    <property type="match status" value="1"/>
</dbReference>
<dbReference type="Gene3D" id="3.40.50.300">
    <property type="entry name" value="P-loop containing nucleotide triphosphate hydrolases"/>
    <property type="match status" value="2"/>
</dbReference>
<dbReference type="PROSITE" id="PS51198">
    <property type="entry name" value="UVRD_HELICASE_ATP_BIND"/>
    <property type="match status" value="1"/>
</dbReference>
<evidence type="ECO:0000313" key="15">
    <source>
        <dbReference type="EMBL" id="CEA04291.1"/>
    </source>
</evidence>